<organism evidence="2 3">
    <name type="scientific">Gordonia jinhuaensis</name>
    <dbReference type="NCBI Taxonomy" id="1517702"/>
    <lineage>
        <taxon>Bacteria</taxon>
        <taxon>Bacillati</taxon>
        <taxon>Actinomycetota</taxon>
        <taxon>Actinomycetes</taxon>
        <taxon>Mycobacteriales</taxon>
        <taxon>Gordoniaceae</taxon>
        <taxon>Gordonia</taxon>
    </lineage>
</organism>
<keyword evidence="1" id="KW-0812">Transmembrane</keyword>
<feature type="transmembrane region" description="Helical" evidence="1">
    <location>
        <begin position="126"/>
        <end position="150"/>
    </location>
</feature>
<keyword evidence="1" id="KW-1133">Transmembrane helix</keyword>
<reference evidence="2" key="2">
    <citation type="submission" date="2020-09" db="EMBL/GenBank/DDBJ databases">
        <authorList>
            <person name="Sun Q."/>
            <person name="Zhou Y."/>
        </authorList>
    </citation>
    <scope>NUCLEOTIDE SEQUENCE</scope>
    <source>
        <strain evidence="2">CGMCC 1.12827</strain>
    </source>
</reference>
<name>A0A916WWR3_9ACTN</name>
<keyword evidence="3" id="KW-1185">Reference proteome</keyword>
<dbReference type="Proteomes" id="UP000621454">
    <property type="component" value="Unassembled WGS sequence"/>
</dbReference>
<dbReference type="InterPro" id="IPR036259">
    <property type="entry name" value="MFS_trans_sf"/>
</dbReference>
<dbReference type="Gene3D" id="1.20.1250.20">
    <property type="entry name" value="MFS general substrate transporter like domains"/>
    <property type="match status" value="1"/>
</dbReference>
<reference evidence="2" key="1">
    <citation type="journal article" date="2014" name="Int. J. Syst. Evol. Microbiol.">
        <title>Complete genome sequence of Corynebacterium casei LMG S-19264T (=DSM 44701T), isolated from a smear-ripened cheese.</title>
        <authorList>
            <consortium name="US DOE Joint Genome Institute (JGI-PGF)"/>
            <person name="Walter F."/>
            <person name="Albersmeier A."/>
            <person name="Kalinowski J."/>
            <person name="Ruckert C."/>
        </authorList>
    </citation>
    <scope>NUCLEOTIDE SEQUENCE</scope>
    <source>
        <strain evidence="2">CGMCC 1.12827</strain>
    </source>
</reference>
<evidence type="ECO:0000313" key="3">
    <source>
        <dbReference type="Proteomes" id="UP000621454"/>
    </source>
</evidence>
<comment type="caution">
    <text evidence="2">The sequence shown here is derived from an EMBL/GenBank/DDBJ whole genome shotgun (WGS) entry which is preliminary data.</text>
</comment>
<evidence type="ECO:0000313" key="2">
    <source>
        <dbReference type="EMBL" id="GGB36624.1"/>
    </source>
</evidence>
<dbReference type="EMBL" id="BMGC01000018">
    <property type="protein sequence ID" value="GGB36624.1"/>
    <property type="molecule type" value="Genomic_DNA"/>
</dbReference>
<protein>
    <submittedName>
        <fullName evidence="2">Uncharacterized protein</fullName>
    </submittedName>
</protein>
<dbReference type="AlphaFoldDB" id="A0A916WWR3"/>
<feature type="transmembrane region" description="Helical" evidence="1">
    <location>
        <begin position="37"/>
        <end position="56"/>
    </location>
</feature>
<feature type="transmembrane region" description="Helical" evidence="1">
    <location>
        <begin position="68"/>
        <end position="88"/>
    </location>
</feature>
<evidence type="ECO:0000256" key="1">
    <source>
        <dbReference type="SAM" id="Phobius"/>
    </source>
</evidence>
<sequence length="168" mass="18490">MMARHTPTDDIEREVDKVLRSVQKRVLDEVHLGHRRLFALVMTIAVIAVEIPWLMVLSDLSHHHASTVGLVAAIIAGLACLASLIALVWQRFRMVFCAIVLCGIATVAMLGAYWSVKTLDTSEITVWALVAAIILGFLTMTWVRAAWVPVEESHPDAMRGSSPHPCGK</sequence>
<keyword evidence="1" id="KW-0472">Membrane</keyword>
<accession>A0A916WWR3</accession>
<proteinExistence type="predicted"/>
<gene>
    <name evidence="2" type="ORF">GCM10011489_25670</name>
</gene>
<feature type="transmembrane region" description="Helical" evidence="1">
    <location>
        <begin position="95"/>
        <end position="114"/>
    </location>
</feature>
<dbReference type="SUPFAM" id="SSF103473">
    <property type="entry name" value="MFS general substrate transporter"/>
    <property type="match status" value="1"/>
</dbReference>